<feature type="domain" description="LysM" evidence="2">
    <location>
        <begin position="255"/>
        <end position="299"/>
    </location>
</feature>
<dbReference type="EMBL" id="WMJX01000019">
    <property type="protein sequence ID" value="MTG98408.1"/>
    <property type="molecule type" value="Genomic_DNA"/>
</dbReference>
<dbReference type="PANTHER" id="PTHR33734:SF22">
    <property type="entry name" value="MEMBRANE-BOUND LYTIC MUREIN TRANSGLYCOSYLASE D"/>
    <property type="match status" value="1"/>
</dbReference>
<dbReference type="SUPFAM" id="SSF53822">
    <property type="entry name" value="Periplasmic binding protein-like I"/>
    <property type="match status" value="1"/>
</dbReference>
<feature type="domain" description="LysM" evidence="2">
    <location>
        <begin position="99"/>
        <end position="149"/>
    </location>
</feature>
<feature type="domain" description="LysM" evidence="2">
    <location>
        <begin position="26"/>
        <end position="69"/>
    </location>
</feature>
<dbReference type="InterPro" id="IPR018392">
    <property type="entry name" value="LysM"/>
</dbReference>
<dbReference type="OrthoDB" id="2149800at2"/>
<evidence type="ECO:0000313" key="3">
    <source>
        <dbReference type="EMBL" id="MTG98408.1"/>
    </source>
</evidence>
<dbReference type="InterPro" id="IPR028082">
    <property type="entry name" value="Peripla_BP_I"/>
</dbReference>
<organism evidence="3 4">
    <name type="scientific">Myroides albus</name>
    <dbReference type="NCBI Taxonomy" id="2562892"/>
    <lineage>
        <taxon>Bacteria</taxon>
        <taxon>Pseudomonadati</taxon>
        <taxon>Bacteroidota</taxon>
        <taxon>Flavobacteriia</taxon>
        <taxon>Flavobacteriales</taxon>
        <taxon>Flavobacteriaceae</taxon>
        <taxon>Myroides</taxon>
    </lineage>
</organism>
<feature type="domain" description="LysM" evidence="2">
    <location>
        <begin position="186"/>
        <end position="229"/>
    </location>
</feature>
<dbReference type="InterPro" id="IPR036779">
    <property type="entry name" value="LysM_dom_sf"/>
</dbReference>
<dbReference type="CDD" id="cd00118">
    <property type="entry name" value="LysM"/>
    <property type="match status" value="4"/>
</dbReference>
<protein>
    <submittedName>
        <fullName evidence="3">LysM peptidoglycan-binding domain-containing protein</fullName>
    </submittedName>
</protein>
<evidence type="ECO:0000313" key="4">
    <source>
        <dbReference type="Proteomes" id="UP000438760"/>
    </source>
</evidence>
<reference evidence="3 4" key="1">
    <citation type="submission" date="2019-11" db="EMBL/GenBank/DDBJ databases">
        <title>Genome of Strain BIT-d1.</title>
        <authorList>
            <person name="Yang Y."/>
        </authorList>
    </citation>
    <scope>NUCLEOTIDE SEQUENCE [LARGE SCALE GENOMIC DNA]</scope>
    <source>
        <strain evidence="3 4">BIT-d1</strain>
    </source>
</reference>
<feature type="chain" id="PRO_5026098923" evidence="1">
    <location>
        <begin position="21"/>
        <end position="678"/>
    </location>
</feature>
<comment type="caution">
    <text evidence="3">The sequence shown here is derived from an EMBL/GenBank/DDBJ whole genome shotgun (WGS) entry which is preliminary data.</text>
</comment>
<proteinExistence type="predicted"/>
<evidence type="ECO:0000256" key="1">
    <source>
        <dbReference type="SAM" id="SignalP"/>
    </source>
</evidence>
<accession>A0A6I3LIL0</accession>
<keyword evidence="4" id="KW-1185">Reference proteome</keyword>
<dbReference type="Pfam" id="PF01476">
    <property type="entry name" value="LysM"/>
    <property type="match status" value="4"/>
</dbReference>
<name>A0A6I3LIL0_9FLAO</name>
<gene>
    <name evidence="3" type="ORF">GJV76_09785</name>
</gene>
<dbReference type="SUPFAM" id="SSF54106">
    <property type="entry name" value="LysM domain"/>
    <property type="match status" value="4"/>
</dbReference>
<dbReference type="Gene3D" id="3.40.50.2300">
    <property type="match status" value="2"/>
</dbReference>
<dbReference type="AlphaFoldDB" id="A0A6I3LIL0"/>
<dbReference type="PROSITE" id="PS51782">
    <property type="entry name" value="LYSM"/>
    <property type="match status" value="4"/>
</dbReference>
<dbReference type="GO" id="GO:0008932">
    <property type="term" value="F:lytic endotransglycosylase activity"/>
    <property type="evidence" value="ECO:0007669"/>
    <property type="project" value="TreeGrafter"/>
</dbReference>
<dbReference type="RefSeq" id="WP_155092435.1">
    <property type="nucleotide sequence ID" value="NZ_CP102754.1"/>
</dbReference>
<dbReference type="Gene3D" id="3.10.350.10">
    <property type="entry name" value="LysM domain"/>
    <property type="match status" value="4"/>
</dbReference>
<evidence type="ECO:0000259" key="2">
    <source>
        <dbReference type="PROSITE" id="PS51782"/>
    </source>
</evidence>
<sequence>MRKNFIAALAAFMISFTMSAQDSSFVQYRVVKGDTVSKIAREYSISVKDILTYNPDAKNGIKEGGFILIPTKEFLNNDNQSSKLIANSTSKSTQDYEDKTHYVQPKETLYGISKMYKVTVDQLYQWNPTLKQEGLKAESIIVVGRQRQIARAKDVTGRDKSTPNYNGKLMSSSADTIKDISNIYYKYIDVEPQSTLYGLAVLYNTTIQRLMELNPELKDGLKSGQKIKVPAFGFKDEVIEVTPIAPQGGEVPEYITIKVKPKQTLYSISREYDLSITELVELNKELLSSGLQVGMELKVPNVAGIVQDVEEEGKEDVVFAGEFANLEESLYVKQSKEIALLLPFNISRLGESVEGKLSSDNFLNMTLDFYLGAKLAIEKIEDLGLPLTVNVYDSNESKNSSAILDLIKAKSFANTDVIIGPFFQTNVEQTVQNLPNKDIVVVSPLSNEKLIASDQLIQTMPYADVLKKELLDYFIKQPDVKLTVIVDPKRTSTKEFMTKYYSHVKTINTSALNDIDKTLVSGKNNVFVLDSGSIESASLLVNKLKRRVKDFNIQIATLDKGEVFENSEIDIQSLIDLKYTYPSVTRDSNNSLEESNFQNLYKEKYNVLPSRFATRGYDVMYDVIMRSFQKGGFKSTFKYKTHVNENKFEYSKNPEGGIRNTGVYLLQYTEDLTVKQLQ</sequence>
<dbReference type="PANTHER" id="PTHR33734">
    <property type="entry name" value="LYSM DOMAIN-CONTAINING GPI-ANCHORED PROTEIN 2"/>
    <property type="match status" value="1"/>
</dbReference>
<dbReference type="Proteomes" id="UP000438760">
    <property type="component" value="Unassembled WGS sequence"/>
</dbReference>
<feature type="signal peptide" evidence="1">
    <location>
        <begin position="1"/>
        <end position="20"/>
    </location>
</feature>
<dbReference type="SMART" id="SM00257">
    <property type="entry name" value="LysM"/>
    <property type="match status" value="4"/>
</dbReference>
<keyword evidence="1" id="KW-0732">Signal</keyword>